<dbReference type="AlphaFoldDB" id="A0A166KR19"/>
<keyword evidence="2" id="KW-1185">Reference proteome</keyword>
<reference evidence="1 2" key="1">
    <citation type="journal article" date="2016" name="Mol. Biol. Evol.">
        <title>Comparative Genomics of Early-Diverging Mushroom-Forming Fungi Provides Insights into the Origins of Lignocellulose Decay Capabilities.</title>
        <authorList>
            <person name="Nagy L.G."/>
            <person name="Riley R."/>
            <person name="Tritt A."/>
            <person name="Adam C."/>
            <person name="Daum C."/>
            <person name="Floudas D."/>
            <person name="Sun H."/>
            <person name="Yadav J.S."/>
            <person name="Pangilinan J."/>
            <person name="Larsson K.H."/>
            <person name="Matsuura K."/>
            <person name="Barry K."/>
            <person name="Labutti K."/>
            <person name="Kuo R."/>
            <person name="Ohm R.A."/>
            <person name="Bhattacharya S.S."/>
            <person name="Shirouzu T."/>
            <person name="Yoshinaga Y."/>
            <person name="Martin F.M."/>
            <person name="Grigoriev I.V."/>
            <person name="Hibbett D.S."/>
        </authorList>
    </citation>
    <scope>NUCLEOTIDE SEQUENCE [LARGE SCALE GENOMIC DNA]</scope>
    <source>
        <strain evidence="1 2">CBS 109695</strain>
    </source>
</reference>
<sequence>MSPGSICDTHEITVVGRWQVTAVYVPGAKRSSVCPSSPRRTRASAMWSIAWRPSCWGQERSRWEGCQPR</sequence>
<evidence type="ECO:0000313" key="2">
    <source>
        <dbReference type="Proteomes" id="UP000076532"/>
    </source>
</evidence>
<gene>
    <name evidence="1" type="ORF">FIBSPDRAFT_1018267</name>
</gene>
<accession>A0A166KR19</accession>
<proteinExistence type="predicted"/>
<protein>
    <submittedName>
        <fullName evidence="1">Uncharacterized protein</fullName>
    </submittedName>
</protein>
<organism evidence="1 2">
    <name type="scientific">Athelia psychrophila</name>
    <dbReference type="NCBI Taxonomy" id="1759441"/>
    <lineage>
        <taxon>Eukaryota</taxon>
        <taxon>Fungi</taxon>
        <taxon>Dikarya</taxon>
        <taxon>Basidiomycota</taxon>
        <taxon>Agaricomycotina</taxon>
        <taxon>Agaricomycetes</taxon>
        <taxon>Agaricomycetidae</taxon>
        <taxon>Atheliales</taxon>
        <taxon>Atheliaceae</taxon>
        <taxon>Athelia</taxon>
    </lineage>
</organism>
<evidence type="ECO:0000313" key="1">
    <source>
        <dbReference type="EMBL" id="KZP22169.1"/>
    </source>
</evidence>
<dbReference type="Proteomes" id="UP000076532">
    <property type="component" value="Unassembled WGS sequence"/>
</dbReference>
<dbReference type="EMBL" id="KV417541">
    <property type="protein sequence ID" value="KZP22169.1"/>
    <property type="molecule type" value="Genomic_DNA"/>
</dbReference>
<name>A0A166KR19_9AGAM</name>